<dbReference type="GO" id="GO:0005634">
    <property type="term" value="C:nucleus"/>
    <property type="evidence" value="ECO:0007669"/>
    <property type="project" value="TreeGrafter"/>
</dbReference>
<dbReference type="GO" id="GO:0000978">
    <property type="term" value="F:RNA polymerase II cis-regulatory region sequence-specific DNA binding"/>
    <property type="evidence" value="ECO:0007669"/>
    <property type="project" value="InterPro"/>
</dbReference>
<keyword evidence="6" id="KW-0175">Coiled coil</keyword>
<keyword evidence="3" id="KW-0010">Activator</keyword>
<dbReference type="GO" id="GO:0000981">
    <property type="term" value="F:DNA-binding transcription factor activity, RNA polymerase II-specific"/>
    <property type="evidence" value="ECO:0007669"/>
    <property type="project" value="TreeGrafter"/>
</dbReference>
<feature type="region of interest" description="Disordered" evidence="7">
    <location>
        <begin position="168"/>
        <end position="199"/>
    </location>
</feature>
<feature type="coiled-coil region" evidence="6">
    <location>
        <begin position="31"/>
        <end position="58"/>
    </location>
</feature>
<dbReference type="Gene3D" id="1.10.880.10">
    <property type="entry name" value="Transcription factor, Skn-1-like, DNA-binding domain"/>
    <property type="match status" value="1"/>
</dbReference>
<feature type="compositionally biased region" description="Basic and acidic residues" evidence="7">
    <location>
        <begin position="646"/>
        <end position="666"/>
    </location>
</feature>
<evidence type="ECO:0000313" key="10">
    <source>
        <dbReference type="Proteomes" id="UP000789524"/>
    </source>
</evidence>
<dbReference type="PANTHER" id="PTHR24411">
    <property type="entry name" value="NUCLEAR FACTOR ERYTHROID 2-RELATED FACTOR"/>
    <property type="match status" value="1"/>
</dbReference>
<keyword evidence="4" id="KW-0804">Transcription</keyword>
<evidence type="ECO:0000256" key="7">
    <source>
        <dbReference type="SAM" id="MobiDB-lite"/>
    </source>
</evidence>
<keyword evidence="1" id="KW-0805">Transcription regulation</keyword>
<dbReference type="InterPro" id="IPR004826">
    <property type="entry name" value="bZIP_Maf"/>
</dbReference>
<dbReference type="FunFam" id="1.10.880.10:FF:000004">
    <property type="entry name" value="Nuclear factor, erythroid 2"/>
    <property type="match status" value="1"/>
</dbReference>
<feature type="region of interest" description="Disordered" evidence="7">
    <location>
        <begin position="319"/>
        <end position="395"/>
    </location>
</feature>
<dbReference type="AlphaFoldDB" id="A0A8J2W905"/>
<dbReference type="PROSITE" id="PS00036">
    <property type="entry name" value="BZIP_BASIC"/>
    <property type="match status" value="1"/>
</dbReference>
<evidence type="ECO:0000256" key="6">
    <source>
        <dbReference type="SAM" id="Coils"/>
    </source>
</evidence>
<name>A0A8J2W905_9NEOP</name>
<evidence type="ECO:0000256" key="1">
    <source>
        <dbReference type="ARBA" id="ARBA00023015"/>
    </source>
</evidence>
<feature type="region of interest" description="Disordered" evidence="7">
    <location>
        <begin position="643"/>
        <end position="666"/>
    </location>
</feature>
<dbReference type="CDD" id="cd14698">
    <property type="entry name" value="bZIP_CNC"/>
    <property type="match status" value="1"/>
</dbReference>
<evidence type="ECO:0000256" key="2">
    <source>
        <dbReference type="ARBA" id="ARBA00023125"/>
    </source>
</evidence>
<evidence type="ECO:0000256" key="4">
    <source>
        <dbReference type="ARBA" id="ARBA00023163"/>
    </source>
</evidence>
<feature type="compositionally biased region" description="Basic residues" evidence="7">
    <location>
        <begin position="176"/>
        <end position="196"/>
    </location>
</feature>
<evidence type="ECO:0000313" key="9">
    <source>
        <dbReference type="EMBL" id="CAG9577661.1"/>
    </source>
</evidence>
<dbReference type="SMART" id="SM00338">
    <property type="entry name" value="BRLZ"/>
    <property type="match status" value="1"/>
</dbReference>
<dbReference type="SUPFAM" id="SSF47454">
    <property type="entry name" value="A DNA-binding domain in eukaryotic transcription factors"/>
    <property type="match status" value="1"/>
</dbReference>
<dbReference type="InterPro" id="IPR008917">
    <property type="entry name" value="TF_DNA-bd_sf"/>
</dbReference>
<accession>A0A8J2W905</accession>
<proteinExistence type="predicted"/>
<dbReference type="PROSITE" id="PS50217">
    <property type="entry name" value="BZIP"/>
    <property type="match status" value="1"/>
</dbReference>
<keyword evidence="10" id="KW-1185">Reference proteome</keyword>
<evidence type="ECO:0000256" key="3">
    <source>
        <dbReference type="ARBA" id="ARBA00023159"/>
    </source>
</evidence>
<dbReference type="Proteomes" id="UP000789524">
    <property type="component" value="Unassembled WGS sequence"/>
</dbReference>
<dbReference type="InterPro" id="IPR047167">
    <property type="entry name" value="NFE2-like"/>
</dbReference>
<feature type="domain" description="BZIP" evidence="8">
    <location>
        <begin position="545"/>
        <end position="608"/>
    </location>
</feature>
<feature type="compositionally biased region" description="Polar residues" evidence="7">
    <location>
        <begin position="424"/>
        <end position="448"/>
    </location>
</feature>
<dbReference type="PANTHER" id="PTHR24411:SF55">
    <property type="entry name" value="SEGMENTATION PROTEIN CAP'N'COLLAR"/>
    <property type="match status" value="1"/>
</dbReference>
<gene>
    <name evidence="9" type="ORF">DCHRY22_LOCUS12474</name>
</gene>
<evidence type="ECO:0000256" key="5">
    <source>
        <dbReference type="ARBA" id="ARBA00023242"/>
    </source>
</evidence>
<organism evidence="9 10">
    <name type="scientific">Danaus chrysippus</name>
    <name type="common">African queen</name>
    <dbReference type="NCBI Taxonomy" id="151541"/>
    <lineage>
        <taxon>Eukaryota</taxon>
        <taxon>Metazoa</taxon>
        <taxon>Ecdysozoa</taxon>
        <taxon>Arthropoda</taxon>
        <taxon>Hexapoda</taxon>
        <taxon>Insecta</taxon>
        <taxon>Pterygota</taxon>
        <taxon>Neoptera</taxon>
        <taxon>Endopterygota</taxon>
        <taxon>Lepidoptera</taxon>
        <taxon>Glossata</taxon>
        <taxon>Ditrysia</taxon>
        <taxon>Papilionoidea</taxon>
        <taxon>Nymphalidae</taxon>
        <taxon>Danainae</taxon>
        <taxon>Danaini</taxon>
        <taxon>Danaina</taxon>
        <taxon>Danaus</taxon>
        <taxon>Anosia</taxon>
    </lineage>
</organism>
<feature type="compositionally biased region" description="Low complexity" evidence="7">
    <location>
        <begin position="491"/>
        <end position="500"/>
    </location>
</feature>
<protein>
    <submittedName>
        <fullName evidence="9">(African queen) hypothetical protein</fullName>
    </submittedName>
</protein>
<reference evidence="9" key="1">
    <citation type="submission" date="2021-09" db="EMBL/GenBank/DDBJ databases">
        <authorList>
            <person name="Martin H S."/>
        </authorList>
    </citation>
    <scope>NUCLEOTIDE SEQUENCE</scope>
</reference>
<comment type="caution">
    <text evidence="9">The sequence shown here is derived from an EMBL/GenBank/DDBJ whole genome shotgun (WGS) entry which is preliminary data.</text>
</comment>
<dbReference type="Pfam" id="PF03131">
    <property type="entry name" value="bZIP_Maf"/>
    <property type="match status" value="1"/>
</dbReference>
<dbReference type="InterPro" id="IPR004827">
    <property type="entry name" value="bZIP"/>
</dbReference>
<sequence length="666" mass="75755">MNLIEVLWKQDVDMGFSLEDPLHMDGPHATKVNVSEDLKTKQEQIEKVKATLLDEKEDDPWAGLSYTVDTETGEYVIQGDLPGELVNEERFNLLEETLRLVELGDEGDAKDEQPQAVEGSSSGSMLHPAMRHVPHHPLAHYHNQSLMRSMSVEQRWQDLASLLTIPPPPDQYQHYQHPHPHPHPHPHTHPHPHPHHNLSLNHNTISFSSSAHGGAGYAPNYHAPIPPIPEKHHEAYGAPAPLDGAYKVEAAHHPQQHDGLYYQTPTEPQQDGFLQSILNDEDLQLMDMAMNEGMYTMRMLDGAPNVHQTHTHMPMTTERDSASDSAVSSMGSERVPSLSDGEWCDGSDSAQEYHSSKFRPYEAAYGRERSHAPQKKHHMFGKRSFQEQPSQETRPVVKYECEQTYHEMHMHADYTPRQHLPPQLSVQPTLDINSPHSSHALQHTTLPSATPPRFGFSSGDRVRHNHTYSAALPPTEERLPTRDKRVRRLTDGSTSDSGSGHMSRDEKRAKALGIPLEVQDIINLPMDEFNERLSKHDLSEAQLSLIRDIRRRGKNKVAAQNCRKRKLDQITSLADEVRTVRDRKARTQRDRHNLLADRQKLKERFAALYRHVFQHLRDPEGRPLSSSQYSLQQAADGSVVLVPRMGGDHSMNRTEEDVERKNNYEQ</sequence>
<keyword evidence="2" id="KW-0238">DNA-binding</keyword>
<dbReference type="EMBL" id="CAKASE010000076">
    <property type="protein sequence ID" value="CAG9577661.1"/>
    <property type="molecule type" value="Genomic_DNA"/>
</dbReference>
<feature type="region of interest" description="Disordered" evidence="7">
    <location>
        <begin position="417"/>
        <end position="507"/>
    </location>
</feature>
<keyword evidence="5" id="KW-0539">Nucleus</keyword>
<feature type="compositionally biased region" description="Basic residues" evidence="7">
    <location>
        <begin position="372"/>
        <end position="381"/>
    </location>
</feature>
<evidence type="ECO:0000259" key="8">
    <source>
        <dbReference type="PROSITE" id="PS50217"/>
    </source>
</evidence>
<dbReference type="OrthoDB" id="7458135at2759"/>